<feature type="transmembrane region" description="Helical" evidence="7">
    <location>
        <begin position="72"/>
        <end position="90"/>
    </location>
</feature>
<comment type="caution">
    <text evidence="8">The sequence shown here is derived from an EMBL/GenBank/DDBJ whole genome shotgun (WGS) entry which is preliminary data.</text>
</comment>
<evidence type="ECO:0000256" key="1">
    <source>
        <dbReference type="ARBA" id="ARBA00004141"/>
    </source>
</evidence>
<reference evidence="8" key="2">
    <citation type="journal article" date="2019" name="IMA Fungus">
        <title>Genome sequencing and comparison of five Tilletia species to identify candidate genes for the detection of regulated species infecting wheat.</title>
        <authorList>
            <person name="Nguyen H.D.T."/>
            <person name="Sultana T."/>
            <person name="Kesanakurti P."/>
            <person name="Hambleton S."/>
        </authorList>
    </citation>
    <scope>NUCLEOTIDE SEQUENCE</scope>
    <source>
        <strain evidence="8">DAOMC 236416</strain>
    </source>
</reference>
<dbReference type="InterPro" id="IPR000791">
    <property type="entry name" value="Gpr1/Fun34/SatP-like"/>
</dbReference>
<dbReference type="GO" id="GO:0015123">
    <property type="term" value="F:acetate transmembrane transporter activity"/>
    <property type="evidence" value="ECO:0007669"/>
    <property type="project" value="TreeGrafter"/>
</dbReference>
<dbReference type="PANTHER" id="PTHR31123">
    <property type="entry name" value="ACCUMULATION OF DYADS PROTEIN 2-RELATED"/>
    <property type="match status" value="1"/>
</dbReference>
<evidence type="ECO:0000256" key="5">
    <source>
        <dbReference type="ARBA" id="ARBA00023136"/>
    </source>
</evidence>
<keyword evidence="4 7" id="KW-1133">Transmembrane helix</keyword>
<evidence type="ECO:0000313" key="9">
    <source>
        <dbReference type="Proteomes" id="UP000077521"/>
    </source>
</evidence>
<evidence type="ECO:0000256" key="6">
    <source>
        <dbReference type="SAM" id="MobiDB-lite"/>
    </source>
</evidence>
<dbReference type="InterPro" id="IPR047622">
    <property type="entry name" value="GPR1_FUN34_YAAH"/>
</dbReference>
<reference evidence="8" key="1">
    <citation type="submission" date="2016-04" db="EMBL/GenBank/DDBJ databases">
        <authorList>
            <person name="Nguyen H.D."/>
            <person name="Samba Siva P."/>
            <person name="Cullis J."/>
            <person name="Levesque C.A."/>
            <person name="Hambleton S."/>
        </authorList>
    </citation>
    <scope>NUCLEOTIDE SEQUENCE</scope>
    <source>
        <strain evidence="8">DAOMC 236416</strain>
    </source>
</reference>
<dbReference type="NCBIfam" id="NF038013">
    <property type="entry name" value="AceTr_1"/>
    <property type="match status" value="1"/>
</dbReference>
<feature type="region of interest" description="Disordered" evidence="6">
    <location>
        <begin position="1"/>
        <end position="65"/>
    </location>
</feature>
<keyword evidence="3 7" id="KW-0812">Transmembrane</keyword>
<accession>A0A177TD17</accession>
<name>A0A177TD17_9BASI</name>
<feature type="transmembrane region" description="Helical" evidence="7">
    <location>
        <begin position="161"/>
        <end position="182"/>
    </location>
</feature>
<comment type="similarity">
    <text evidence="2">Belongs to the acetate uptake transporter (AceTr) (TC 2.A.96) family.</text>
</comment>
<dbReference type="PROSITE" id="PS01114">
    <property type="entry name" value="GPR1_FUN34_YAAH"/>
    <property type="match status" value="1"/>
</dbReference>
<dbReference type="GO" id="GO:0005886">
    <property type="term" value="C:plasma membrane"/>
    <property type="evidence" value="ECO:0007669"/>
    <property type="project" value="TreeGrafter"/>
</dbReference>
<dbReference type="AlphaFoldDB" id="A0A177TD17"/>
<evidence type="ECO:0000256" key="2">
    <source>
        <dbReference type="ARBA" id="ARBA00005587"/>
    </source>
</evidence>
<comment type="subcellular location">
    <subcellularLocation>
        <location evidence="1">Membrane</location>
        <topology evidence="1">Multi-pass membrane protein</topology>
    </subcellularLocation>
</comment>
<dbReference type="InterPro" id="IPR051633">
    <property type="entry name" value="AceTr"/>
</dbReference>
<gene>
    <name evidence="8" type="ORF">A4X13_0g8293</name>
</gene>
<dbReference type="PANTHER" id="PTHR31123:SF1">
    <property type="entry name" value="ACCUMULATION OF DYADS PROTEIN 2-RELATED"/>
    <property type="match status" value="1"/>
</dbReference>
<sequence>MAIHIPQDPKLAGVPQTAPPPQGAPMGGSMESSHPSQAPIYQPHHPHHPQGERRDPLPSRPMPRYRRRGTNPAPLGLLAFATMWWVFGLINVHTRGIPFSNGIIPVAVALGLAMVLSGIFAYSSSPNTWGGTIFILYGAFWVSWALYWIPFFNVITMPTSVWSNSLGCFYSGWLLLSIFLTVASLRTSLVVLIMFGFLDLVYLLLMVSAFTTSTSTALQTSAGAFSMVVAALAAYAGLSALTSRETSPFSLPGFELGDKDD</sequence>
<organism evidence="8 9">
    <name type="scientific">Tilletia indica</name>
    <dbReference type="NCBI Taxonomy" id="43049"/>
    <lineage>
        <taxon>Eukaryota</taxon>
        <taxon>Fungi</taxon>
        <taxon>Dikarya</taxon>
        <taxon>Basidiomycota</taxon>
        <taxon>Ustilaginomycotina</taxon>
        <taxon>Exobasidiomycetes</taxon>
        <taxon>Tilletiales</taxon>
        <taxon>Tilletiaceae</taxon>
        <taxon>Tilletia</taxon>
    </lineage>
</organism>
<feature type="transmembrane region" description="Helical" evidence="7">
    <location>
        <begin position="129"/>
        <end position="149"/>
    </location>
</feature>
<feature type="transmembrane region" description="Helical" evidence="7">
    <location>
        <begin position="189"/>
        <end position="210"/>
    </location>
</feature>
<feature type="transmembrane region" description="Helical" evidence="7">
    <location>
        <begin position="222"/>
        <end position="241"/>
    </location>
</feature>
<keyword evidence="5 7" id="KW-0472">Membrane</keyword>
<keyword evidence="9" id="KW-1185">Reference proteome</keyword>
<evidence type="ECO:0000256" key="7">
    <source>
        <dbReference type="SAM" id="Phobius"/>
    </source>
</evidence>
<dbReference type="Pfam" id="PF01184">
    <property type="entry name" value="Gpr1_Fun34_YaaH"/>
    <property type="match status" value="1"/>
</dbReference>
<evidence type="ECO:0000256" key="4">
    <source>
        <dbReference type="ARBA" id="ARBA00022989"/>
    </source>
</evidence>
<evidence type="ECO:0000313" key="8">
    <source>
        <dbReference type="EMBL" id="KAE8239001.1"/>
    </source>
</evidence>
<protein>
    <submittedName>
        <fullName evidence="8">Uncharacterized protein</fullName>
    </submittedName>
</protein>
<dbReference type="EMBL" id="LWDF02001366">
    <property type="protein sequence ID" value="KAE8239001.1"/>
    <property type="molecule type" value="Genomic_DNA"/>
</dbReference>
<dbReference type="Proteomes" id="UP000077521">
    <property type="component" value="Unassembled WGS sequence"/>
</dbReference>
<proteinExistence type="inferred from homology"/>
<evidence type="ECO:0000256" key="3">
    <source>
        <dbReference type="ARBA" id="ARBA00022692"/>
    </source>
</evidence>
<feature type="transmembrane region" description="Helical" evidence="7">
    <location>
        <begin position="102"/>
        <end position="122"/>
    </location>
</feature>